<dbReference type="SUPFAM" id="SSF56925">
    <property type="entry name" value="OMPA-like"/>
    <property type="match status" value="1"/>
</dbReference>
<evidence type="ECO:0000313" key="4">
    <source>
        <dbReference type="EMBL" id="STO57207.1"/>
    </source>
</evidence>
<reference evidence="4 5" key="1">
    <citation type="submission" date="2018-06" db="EMBL/GenBank/DDBJ databases">
        <authorList>
            <consortium name="Pathogen Informatics"/>
            <person name="Doyle S."/>
        </authorList>
    </citation>
    <scope>NUCLEOTIDE SEQUENCE [LARGE SCALE GENOMIC DNA]</scope>
    <source>
        <strain evidence="4 5">NCTC11645</strain>
    </source>
</reference>
<dbReference type="InterPro" id="IPR027385">
    <property type="entry name" value="Beta-barrel_OMP"/>
</dbReference>
<dbReference type="Pfam" id="PF13505">
    <property type="entry name" value="OMP_b-brl"/>
    <property type="match status" value="1"/>
</dbReference>
<evidence type="ECO:0000313" key="5">
    <source>
        <dbReference type="Proteomes" id="UP000254512"/>
    </source>
</evidence>
<keyword evidence="1 2" id="KW-0732">Signal</keyword>
<dbReference type="Gene3D" id="2.40.160.20">
    <property type="match status" value="1"/>
</dbReference>
<sequence>MKKLLLPLLITSSFSASAAPYIGLEYGIGHTNHNVEAHFLQDNLVLKPDLDEGIFSGIVGYSFNDTWAIELGYSQYEPDDGRSQYLGVEKVNGQDYLTEHEWDASIKAKQLSLAPVYHYTLNDKWTAKFKAGLTYTEYKAQANKHKDYELVTNNDVEFSESLYHQSDKSKRVGAMLAAGAEYKVLPKLAIGSNVKYQFDSYADTLSLNIYTNYYF</sequence>
<protein>
    <submittedName>
        <fullName evidence="4">OmpA-like transmembrane domain</fullName>
    </submittedName>
</protein>
<keyword evidence="4" id="KW-0472">Membrane</keyword>
<dbReference type="KEGG" id="gho:AL542_18050"/>
<dbReference type="EMBL" id="UGHD01000002">
    <property type="protein sequence ID" value="STO57207.1"/>
    <property type="molecule type" value="Genomic_DNA"/>
</dbReference>
<feature type="domain" description="Outer membrane protein beta-barrel" evidence="3">
    <location>
        <begin position="5"/>
        <end position="196"/>
    </location>
</feature>
<dbReference type="InterPro" id="IPR011250">
    <property type="entry name" value="OMP/PagP_B-barrel"/>
</dbReference>
<dbReference type="AlphaFoldDB" id="A0A377HM08"/>
<gene>
    <name evidence="4" type="ORF">NCTC11645_01591</name>
</gene>
<name>A0A377HM08_GRIHO</name>
<dbReference type="NCBIfam" id="TIGR01414">
    <property type="entry name" value="autotrans_barl"/>
    <property type="match status" value="1"/>
</dbReference>
<evidence type="ECO:0000259" key="3">
    <source>
        <dbReference type="Pfam" id="PF13505"/>
    </source>
</evidence>
<accession>A0A377HM08</accession>
<feature type="signal peptide" evidence="2">
    <location>
        <begin position="1"/>
        <end position="18"/>
    </location>
</feature>
<proteinExistence type="predicted"/>
<evidence type="ECO:0000256" key="1">
    <source>
        <dbReference type="ARBA" id="ARBA00022729"/>
    </source>
</evidence>
<dbReference type="NCBIfam" id="NF033908">
    <property type="entry name" value="AcfA_fam_omp"/>
    <property type="match status" value="1"/>
</dbReference>
<evidence type="ECO:0000256" key="2">
    <source>
        <dbReference type="SAM" id="SignalP"/>
    </source>
</evidence>
<dbReference type="Proteomes" id="UP000254512">
    <property type="component" value="Unassembled WGS sequence"/>
</dbReference>
<dbReference type="RefSeq" id="WP_005505855.1">
    <property type="nucleotide sequence ID" value="NZ_CABMOB010000001.1"/>
</dbReference>
<organism evidence="4 5">
    <name type="scientific">Grimontia hollisae</name>
    <name type="common">Vibrio hollisae</name>
    <dbReference type="NCBI Taxonomy" id="673"/>
    <lineage>
        <taxon>Bacteria</taxon>
        <taxon>Pseudomonadati</taxon>
        <taxon>Pseudomonadota</taxon>
        <taxon>Gammaproteobacteria</taxon>
        <taxon>Vibrionales</taxon>
        <taxon>Vibrionaceae</taxon>
        <taxon>Grimontia</taxon>
    </lineage>
</organism>
<dbReference type="GeneID" id="58897864"/>
<keyword evidence="4" id="KW-0812">Transmembrane</keyword>
<dbReference type="InterPro" id="IPR006315">
    <property type="entry name" value="OM_autotransptr_brl_dom"/>
</dbReference>
<dbReference type="GO" id="GO:0019867">
    <property type="term" value="C:outer membrane"/>
    <property type="evidence" value="ECO:0007669"/>
    <property type="project" value="InterPro"/>
</dbReference>
<feature type="chain" id="PRO_5016564752" evidence="2">
    <location>
        <begin position="19"/>
        <end position="215"/>
    </location>
</feature>